<accession>A0A816KM36</accession>
<proteinExistence type="predicted"/>
<organism evidence="2">
    <name type="scientific">Brassica napus</name>
    <name type="common">Rape</name>
    <dbReference type="NCBI Taxonomy" id="3708"/>
    <lineage>
        <taxon>Eukaryota</taxon>
        <taxon>Viridiplantae</taxon>
        <taxon>Streptophyta</taxon>
        <taxon>Embryophyta</taxon>
        <taxon>Tracheophyta</taxon>
        <taxon>Spermatophyta</taxon>
        <taxon>Magnoliopsida</taxon>
        <taxon>eudicotyledons</taxon>
        <taxon>Gunneridae</taxon>
        <taxon>Pentapetalae</taxon>
        <taxon>rosids</taxon>
        <taxon>malvids</taxon>
        <taxon>Brassicales</taxon>
        <taxon>Brassicaceae</taxon>
        <taxon>Brassiceae</taxon>
        <taxon>Brassica</taxon>
    </lineage>
</organism>
<name>A0A816KM36_BRANA</name>
<keyword evidence="1" id="KW-0472">Membrane</keyword>
<dbReference type="Proteomes" id="UP001295469">
    <property type="component" value="Chromosome C02"/>
</dbReference>
<reference evidence="2" key="1">
    <citation type="submission" date="2021-01" db="EMBL/GenBank/DDBJ databases">
        <authorList>
            <consortium name="Genoscope - CEA"/>
            <person name="William W."/>
        </authorList>
    </citation>
    <scope>NUCLEOTIDE SEQUENCE</scope>
</reference>
<sequence>MLKSSAQGLFRITKGDKKVHPETPKSILSTLLYLLCIMKTCVLCLIRTTRSNCSTKIHI</sequence>
<protein>
    <submittedName>
        <fullName evidence="2">(rape) hypothetical protein</fullName>
    </submittedName>
</protein>
<keyword evidence="1" id="KW-1133">Transmembrane helix</keyword>
<dbReference type="EMBL" id="HG994366">
    <property type="protein sequence ID" value="CAF1920677.1"/>
    <property type="molecule type" value="Genomic_DNA"/>
</dbReference>
<keyword evidence="1" id="KW-0812">Transmembrane</keyword>
<evidence type="ECO:0000256" key="1">
    <source>
        <dbReference type="SAM" id="Phobius"/>
    </source>
</evidence>
<dbReference type="AlphaFoldDB" id="A0A816KM36"/>
<feature type="transmembrane region" description="Helical" evidence="1">
    <location>
        <begin position="27"/>
        <end position="46"/>
    </location>
</feature>
<gene>
    <name evidence="2" type="ORF">DARMORV10_C02P56850.1</name>
</gene>
<evidence type="ECO:0000313" key="2">
    <source>
        <dbReference type="EMBL" id="CAF1920677.1"/>
    </source>
</evidence>